<evidence type="ECO:0000313" key="4">
    <source>
        <dbReference type="Proteomes" id="UP000050417"/>
    </source>
</evidence>
<comment type="caution">
    <text evidence="3">The sequence shown here is derived from an EMBL/GenBank/DDBJ whole genome shotgun (WGS) entry which is preliminary data.</text>
</comment>
<dbReference type="AlphaFoldDB" id="A0A0P6X8Z9"/>
<dbReference type="InterPro" id="IPR051549">
    <property type="entry name" value="PEP_Utilizing_Enz"/>
</dbReference>
<feature type="domain" description="Pyruvate phosphate dikinase AMP/ATP-binding" evidence="2">
    <location>
        <begin position="59"/>
        <end position="187"/>
    </location>
</feature>
<feature type="domain" description="PEP-utilising enzyme mobile" evidence="1">
    <location>
        <begin position="706"/>
        <end position="775"/>
    </location>
</feature>
<dbReference type="Pfam" id="PF01326">
    <property type="entry name" value="PPDK_N"/>
    <property type="match status" value="1"/>
</dbReference>
<accession>A0A0P6X8Z9</accession>
<dbReference type="EMBL" id="LGCL01000026">
    <property type="protein sequence ID" value="KPL76030.1"/>
    <property type="molecule type" value="Genomic_DNA"/>
</dbReference>
<dbReference type="SUPFAM" id="SSF52009">
    <property type="entry name" value="Phosphohistidine domain"/>
    <property type="match status" value="1"/>
</dbReference>
<dbReference type="Proteomes" id="UP000050417">
    <property type="component" value="Unassembled WGS sequence"/>
</dbReference>
<evidence type="ECO:0008006" key="5">
    <source>
        <dbReference type="Google" id="ProtNLM"/>
    </source>
</evidence>
<proteinExistence type="predicted"/>
<protein>
    <recommendedName>
        <fullName evidence="5">Phosphoenolpyruvate synthase</fullName>
    </recommendedName>
</protein>
<reference evidence="3 4" key="1">
    <citation type="submission" date="2015-07" db="EMBL/GenBank/DDBJ databases">
        <title>Genome sequence of Ornatilinea apprima DSM 23815.</title>
        <authorList>
            <person name="Hemp J."/>
            <person name="Ward L.M."/>
            <person name="Pace L.A."/>
            <person name="Fischer W.W."/>
        </authorList>
    </citation>
    <scope>NUCLEOTIDE SEQUENCE [LARGE SCALE GENOMIC DNA]</scope>
    <source>
        <strain evidence="3 4">P3M-1</strain>
    </source>
</reference>
<dbReference type="InterPro" id="IPR013815">
    <property type="entry name" value="ATP_grasp_subdomain_1"/>
</dbReference>
<dbReference type="InterPro" id="IPR036637">
    <property type="entry name" value="Phosphohistidine_dom_sf"/>
</dbReference>
<dbReference type="Gene3D" id="3.30.1490.20">
    <property type="entry name" value="ATP-grasp fold, A domain"/>
    <property type="match status" value="1"/>
</dbReference>
<evidence type="ECO:0000313" key="3">
    <source>
        <dbReference type="EMBL" id="KPL76030.1"/>
    </source>
</evidence>
<sequence>MSQKMRLITPIISARLDTKAGNKAKNLHALQKAGYQIPKTWVCNWSAFERYQANDISVIEELKTELEGICEPGKRYAVRSSANVEDDINQSFAGQFKTVLDVDSADQILQAMWAIWATANSQPVQTYIQTQFFQRKGLLMAVIIQEMVPPFVSGVSFSKNPMTGMDEVVVEAVRGRGDQLVQEGTTPYRWVWKWGCWLKQPVVDEISQTLIDKVVSGTREIAKTFDQDVDLEWVSDGQTLYWLQMRQITTISGVTVYSNKLAKEMLPGLVKPLIWSINIPLVNGAWVRVMTELVGKNDLTPEKMAKAFHYRTYFNMSILGDIFKRLGMPPESLEMMMGVAPEGFQSPKMKPNLKMMRLLPRLMVFMLDKLTFERRILKELPVLEEEFARHYREKWGEWSDGEIMKGIDALFDTAQKMAYFNIVGPLLMMLYNGSLKSELKKVNVDFDHLQVVDGERDLGQFDPAPWMKALNQRFRNMADQDREAILHLSFDEFMAMDKMDGFREDVLKFIQHFGHLSDSGNDFSQIPWREDPDTLFKLILHYEPEPGLLEKKISFENIPLKGVHRWVLRHIYRRARDFRLFRERISFRYTFGYGLFRIYFMELARRFVSRGWLQAVNDIFYIYLPEIRAVVAGETSANDLAGLVEQRKREMENAQQVVLPQIIFGEEIPPVDQEGKCVLNGVGTSGGYFEGTAKVVRGLRDFSKIEQSEILVIPYSDVSWTPLFAKAGAVVSESGGMLSHSSIIAREYHIPCVVSVPDVTLLPDGTRLLVNGYSGEVMIVNGAEKSAVEGIE</sequence>
<evidence type="ECO:0000259" key="2">
    <source>
        <dbReference type="Pfam" id="PF01326"/>
    </source>
</evidence>
<dbReference type="PANTHER" id="PTHR43615">
    <property type="entry name" value="PHOSPHOENOLPYRUVATE SYNTHASE-RELATED"/>
    <property type="match status" value="1"/>
</dbReference>
<organism evidence="3 4">
    <name type="scientific">Ornatilinea apprima</name>
    <dbReference type="NCBI Taxonomy" id="1134406"/>
    <lineage>
        <taxon>Bacteria</taxon>
        <taxon>Bacillati</taxon>
        <taxon>Chloroflexota</taxon>
        <taxon>Anaerolineae</taxon>
        <taxon>Anaerolineales</taxon>
        <taxon>Anaerolineaceae</taxon>
        <taxon>Ornatilinea</taxon>
    </lineage>
</organism>
<dbReference type="Gene3D" id="3.50.30.10">
    <property type="entry name" value="Phosphohistidine domain"/>
    <property type="match status" value="1"/>
</dbReference>
<evidence type="ECO:0000259" key="1">
    <source>
        <dbReference type="Pfam" id="PF00391"/>
    </source>
</evidence>
<dbReference type="SUPFAM" id="SSF56059">
    <property type="entry name" value="Glutathione synthetase ATP-binding domain-like"/>
    <property type="match status" value="1"/>
</dbReference>
<dbReference type="Gene3D" id="3.30.470.20">
    <property type="entry name" value="ATP-grasp fold, B domain"/>
    <property type="match status" value="1"/>
</dbReference>
<dbReference type="OrthoDB" id="9765468at2"/>
<dbReference type="GO" id="GO:0005524">
    <property type="term" value="F:ATP binding"/>
    <property type="evidence" value="ECO:0007669"/>
    <property type="project" value="InterPro"/>
</dbReference>
<dbReference type="STRING" id="1134406.ADN00_11760"/>
<dbReference type="RefSeq" id="WP_075063210.1">
    <property type="nucleotide sequence ID" value="NZ_LGCL01000026.1"/>
</dbReference>
<dbReference type="Pfam" id="PF00391">
    <property type="entry name" value="PEP-utilizers"/>
    <property type="match status" value="1"/>
</dbReference>
<gene>
    <name evidence="3" type="ORF">ADN00_11760</name>
</gene>
<name>A0A0P6X8Z9_9CHLR</name>
<dbReference type="InterPro" id="IPR002192">
    <property type="entry name" value="PPDK_AMP/ATP-bd"/>
</dbReference>
<dbReference type="PANTHER" id="PTHR43615:SF1">
    <property type="entry name" value="PPDK_N DOMAIN-CONTAINING PROTEIN"/>
    <property type="match status" value="1"/>
</dbReference>
<keyword evidence="4" id="KW-1185">Reference proteome</keyword>
<dbReference type="GO" id="GO:0016301">
    <property type="term" value="F:kinase activity"/>
    <property type="evidence" value="ECO:0007669"/>
    <property type="project" value="InterPro"/>
</dbReference>
<dbReference type="InterPro" id="IPR008279">
    <property type="entry name" value="PEP-util_enz_mobile_dom"/>
</dbReference>